<dbReference type="OrthoDB" id="1633687at2"/>
<dbReference type="InterPro" id="IPR023375">
    <property type="entry name" value="ADC_dom_sf"/>
</dbReference>
<gene>
    <name evidence="1" type="ORF">Kalk_05345</name>
</gene>
<dbReference type="RefSeq" id="WP_101893222.1">
    <property type="nucleotide sequence ID" value="NZ_CP022684.1"/>
</dbReference>
<dbReference type="GO" id="GO:0016829">
    <property type="term" value="F:lyase activity"/>
    <property type="evidence" value="ECO:0007669"/>
    <property type="project" value="InterPro"/>
</dbReference>
<evidence type="ECO:0008006" key="3">
    <source>
        <dbReference type="Google" id="ProtNLM"/>
    </source>
</evidence>
<accession>A0A2K9LM42</accession>
<evidence type="ECO:0000313" key="2">
    <source>
        <dbReference type="Proteomes" id="UP000235116"/>
    </source>
</evidence>
<dbReference type="KEGG" id="kak:Kalk_05345"/>
<sequence length="272" mass="30638">MTMISPASKIQIDPFFQVPSYVKATRSGKVQLPVLYKDSSCLHVILKVKTSLTKSLLVDSGLTPALKMGQHTLLSLSAFEHRHSTLGTYSAVHLTLPSLRKTGFYRRSGWRELIAKGEQRHMAFLLLQSVNNTAAINNAGKEIWGFPKQMANIDIVSNRQVIGFEVRDSDNRKTMLSFGGMPKKIMPFPAFDLTLYSQNEHGLHRTVINARGKYNFHLPLGFRIELGDSDSPLTRTLRQLQIEDARILSVLNTHKYQARMNEGVLVECLDDL</sequence>
<name>A0A2K9LM42_9GAMM</name>
<keyword evidence="2" id="KW-1185">Reference proteome</keyword>
<dbReference type="EMBL" id="CP022684">
    <property type="protein sequence ID" value="AUM11884.1"/>
    <property type="molecule type" value="Genomic_DNA"/>
</dbReference>
<dbReference type="Gene3D" id="2.40.400.10">
    <property type="entry name" value="Acetoacetate decarboxylase-like"/>
    <property type="match status" value="1"/>
</dbReference>
<proteinExistence type="predicted"/>
<dbReference type="SUPFAM" id="SSF160104">
    <property type="entry name" value="Acetoacetate decarboxylase-like"/>
    <property type="match status" value="1"/>
</dbReference>
<dbReference type="AlphaFoldDB" id="A0A2K9LM42"/>
<reference evidence="2" key="1">
    <citation type="submission" date="2017-08" db="EMBL/GenBank/DDBJ databases">
        <title>Direct submision.</title>
        <authorList>
            <person name="Kim S.-J."/>
            <person name="Rhee S.-K."/>
        </authorList>
    </citation>
    <scope>NUCLEOTIDE SEQUENCE [LARGE SCALE GENOMIC DNA]</scope>
    <source>
        <strain evidence="2">GI5</strain>
    </source>
</reference>
<organism evidence="1 2">
    <name type="scientific">Ketobacter alkanivorans</name>
    <dbReference type="NCBI Taxonomy" id="1917421"/>
    <lineage>
        <taxon>Bacteria</taxon>
        <taxon>Pseudomonadati</taxon>
        <taxon>Pseudomonadota</taxon>
        <taxon>Gammaproteobacteria</taxon>
        <taxon>Pseudomonadales</taxon>
        <taxon>Ketobacteraceae</taxon>
        <taxon>Ketobacter</taxon>
    </lineage>
</organism>
<dbReference type="Proteomes" id="UP000235116">
    <property type="component" value="Chromosome"/>
</dbReference>
<dbReference type="InterPro" id="IPR010451">
    <property type="entry name" value="Acetoacetate_decarboxylase"/>
</dbReference>
<dbReference type="Pfam" id="PF06314">
    <property type="entry name" value="ADC"/>
    <property type="match status" value="1"/>
</dbReference>
<protein>
    <recommendedName>
        <fullName evidence="3">Acetoacetate decarboxylase</fullName>
    </recommendedName>
</protein>
<evidence type="ECO:0000313" key="1">
    <source>
        <dbReference type="EMBL" id="AUM11884.1"/>
    </source>
</evidence>